<feature type="domain" description="TGS" evidence="3">
    <location>
        <begin position="390"/>
        <end position="453"/>
    </location>
</feature>
<dbReference type="PROSITE" id="PS51671">
    <property type="entry name" value="ACT"/>
    <property type="match status" value="1"/>
</dbReference>
<dbReference type="InterPro" id="IPR033655">
    <property type="entry name" value="TGS_RelA/SpoT"/>
</dbReference>
<dbReference type="CDD" id="cd05399">
    <property type="entry name" value="NT_Rel-Spo_like"/>
    <property type="match status" value="1"/>
</dbReference>
<dbReference type="Pfam" id="PF02824">
    <property type="entry name" value="TGS"/>
    <property type="match status" value="1"/>
</dbReference>
<dbReference type="SMART" id="SM00954">
    <property type="entry name" value="RelA_SpoT"/>
    <property type="match status" value="1"/>
</dbReference>
<dbReference type="InterPro" id="IPR012676">
    <property type="entry name" value="TGS-like"/>
</dbReference>
<evidence type="ECO:0000256" key="1">
    <source>
        <dbReference type="RuleBase" id="RU003847"/>
    </source>
</evidence>
<dbReference type="PANTHER" id="PTHR21262:SF31">
    <property type="entry name" value="GTP PYROPHOSPHOKINASE"/>
    <property type="match status" value="1"/>
</dbReference>
<dbReference type="GO" id="GO:0005886">
    <property type="term" value="C:plasma membrane"/>
    <property type="evidence" value="ECO:0007669"/>
    <property type="project" value="TreeGrafter"/>
</dbReference>
<dbReference type="SUPFAM" id="SSF55021">
    <property type="entry name" value="ACT-like"/>
    <property type="match status" value="1"/>
</dbReference>
<evidence type="ECO:0000313" key="4">
    <source>
        <dbReference type="EMBL" id="AKQ02662.1"/>
    </source>
</evidence>
<dbReference type="SMART" id="SM00471">
    <property type="entry name" value="HDc"/>
    <property type="match status" value="1"/>
</dbReference>
<dbReference type="Gene3D" id="1.10.3210.10">
    <property type="entry name" value="Hypothetical protein af1432"/>
    <property type="match status" value="1"/>
</dbReference>
<reference evidence="4" key="1">
    <citation type="journal article" date="2015" name="ISME J.">
        <title>Aquifer environment selects for microbial species cohorts in sediment and groundwater.</title>
        <authorList>
            <person name="Hug L.A."/>
            <person name="Thomas B.C."/>
            <person name="Brown C.T."/>
            <person name="Frischkorn K.R."/>
            <person name="Williams K.H."/>
            <person name="Tringe S.G."/>
            <person name="Banfield J.F."/>
        </authorList>
    </citation>
    <scope>NUCLEOTIDE SEQUENCE</scope>
</reference>
<dbReference type="FunFam" id="1.10.3210.10:FF:000001">
    <property type="entry name" value="GTP pyrophosphokinase RelA"/>
    <property type="match status" value="1"/>
</dbReference>
<gene>
    <name evidence="4" type="primary">relA</name>
</gene>
<feature type="domain" description="ACT" evidence="2">
    <location>
        <begin position="497"/>
        <end position="571"/>
    </location>
</feature>
<dbReference type="InterPro" id="IPR012675">
    <property type="entry name" value="Beta-grasp_dom_sf"/>
</dbReference>
<dbReference type="InterPro" id="IPR004811">
    <property type="entry name" value="RelA/Spo_fam"/>
</dbReference>
<dbReference type="Pfam" id="PF01842">
    <property type="entry name" value="ACT"/>
    <property type="match status" value="1"/>
</dbReference>
<dbReference type="Gene3D" id="3.30.460.10">
    <property type="entry name" value="Beta Polymerase, domain 2"/>
    <property type="match status" value="1"/>
</dbReference>
<dbReference type="InterPro" id="IPR045865">
    <property type="entry name" value="ACT-like_dom_sf"/>
</dbReference>
<dbReference type="SUPFAM" id="SSF109604">
    <property type="entry name" value="HD-domain/PDEase-like"/>
    <property type="match status" value="1"/>
</dbReference>
<protein>
    <submittedName>
        <fullName evidence="4">GTP pyrophosphokinase, GTP pyrophosphokinase</fullName>
        <ecNumber evidence="4">2.7.6.5</ecNumber>
    </submittedName>
</protein>
<dbReference type="InterPro" id="IPR007685">
    <property type="entry name" value="RelA_SpoT"/>
</dbReference>
<comment type="similarity">
    <text evidence="1">Belongs to the relA/spoT family.</text>
</comment>
<dbReference type="EMBL" id="KT007001">
    <property type="protein sequence ID" value="AKQ02662.1"/>
    <property type="molecule type" value="Genomic_DNA"/>
</dbReference>
<dbReference type="InterPro" id="IPR043519">
    <property type="entry name" value="NT_sf"/>
</dbReference>
<dbReference type="SUPFAM" id="SSF81271">
    <property type="entry name" value="TGS-like"/>
    <property type="match status" value="1"/>
</dbReference>
<keyword evidence="4" id="KW-0418">Kinase</keyword>
<dbReference type="GO" id="GO:0008728">
    <property type="term" value="F:GTP diphosphokinase activity"/>
    <property type="evidence" value="ECO:0007669"/>
    <property type="project" value="UniProtKB-EC"/>
</dbReference>
<dbReference type="EC" id="2.7.6.5" evidence="4"/>
<dbReference type="InterPro" id="IPR003607">
    <property type="entry name" value="HD/PDEase_dom"/>
</dbReference>
<dbReference type="SUPFAM" id="SSF81301">
    <property type="entry name" value="Nucleotidyltransferase"/>
    <property type="match status" value="1"/>
</dbReference>
<dbReference type="Pfam" id="PF13328">
    <property type="entry name" value="HD_4"/>
    <property type="match status" value="1"/>
</dbReference>
<sequence>MTWEEYEKKLSKFNVAEKDKEFLKRAFELALRVHKDEKRLSGEDFITHPIAVSLKLAKLKMDANTIAAGLLHDAVECSPETLKTIKKNFGEELSFLVDGVTKVDRIHATGADRALESVKKMFLAVAEDIRVVIIKLMDRLHNMETVGSLPQEKRERIARETLTLYASIADRLGMWNIKAQLEDLSMKYLYPKEYEYISNEIKKFAPGREKYLKKILRVLEVELKKAEIKPVEINYREKHLYSAWQKLERYEGDWSRISDLIALRIIVPDIKSCYGALGVVHKLWKPVPGKFKDYIALPKPNGYQSLHTSVFTEPRVIVEFQIRTLEMHREAESGIAAHWAYSEAGKPKRGFKSMGKKFNWISQLQDWNKELKKENTSSEEFLEALKIDFFKDRIFVLTPKGDVIDLPKGSTPLDFAYHIHSEIGNHASGAKINGRMMSFSWELRSGNVVEIITQKNKKPSVEWLTLVRTALAKSKIRQALRIYPKKSFLSSDKKLAEIRIYGKNRIGFIKDITSVFAKRKINIQNLISARSGSEEVPIRVTCVPKDKVELENIVLRLKKIEGVRKVAFILK</sequence>
<accession>A0A0H4T838</accession>
<name>A0A0H4T838_9BACT</name>
<evidence type="ECO:0000259" key="2">
    <source>
        <dbReference type="PROSITE" id="PS51671"/>
    </source>
</evidence>
<dbReference type="CDD" id="cd01668">
    <property type="entry name" value="TGS_RSH"/>
    <property type="match status" value="1"/>
</dbReference>
<evidence type="ECO:0000259" key="3">
    <source>
        <dbReference type="PROSITE" id="PS51880"/>
    </source>
</evidence>
<dbReference type="InterPro" id="IPR002912">
    <property type="entry name" value="ACT_dom"/>
</dbReference>
<dbReference type="NCBIfam" id="TIGR00691">
    <property type="entry name" value="spoT_relA"/>
    <property type="match status" value="1"/>
</dbReference>
<dbReference type="PROSITE" id="PS51880">
    <property type="entry name" value="TGS"/>
    <property type="match status" value="1"/>
</dbReference>
<dbReference type="Gene3D" id="3.30.70.260">
    <property type="match status" value="1"/>
</dbReference>
<dbReference type="GO" id="GO:0016301">
    <property type="term" value="F:kinase activity"/>
    <property type="evidence" value="ECO:0007669"/>
    <property type="project" value="UniProtKB-KW"/>
</dbReference>
<dbReference type="PANTHER" id="PTHR21262">
    <property type="entry name" value="GUANOSINE-3',5'-BIS DIPHOSPHATE 3'-PYROPHOSPHOHYDROLASE"/>
    <property type="match status" value="1"/>
</dbReference>
<dbReference type="FunFam" id="3.10.20.30:FF:000002">
    <property type="entry name" value="GTP pyrophosphokinase (RelA/SpoT)"/>
    <property type="match status" value="1"/>
</dbReference>
<comment type="function">
    <text evidence="1">In eubacteria ppGpp (guanosine 3'-diphosphate 5'-diphosphate) is a mediator of the stringent response that coordinates a variety of cellular activities in response to changes in nutritional abundance.</text>
</comment>
<proteinExistence type="inferred from homology"/>
<dbReference type="AlphaFoldDB" id="A0A0H4T838"/>
<dbReference type="Gene3D" id="3.10.20.30">
    <property type="match status" value="1"/>
</dbReference>
<dbReference type="InterPro" id="IPR004095">
    <property type="entry name" value="TGS"/>
</dbReference>
<dbReference type="GO" id="GO:0015969">
    <property type="term" value="P:guanosine tetraphosphate metabolic process"/>
    <property type="evidence" value="ECO:0007669"/>
    <property type="project" value="InterPro"/>
</dbReference>
<organism evidence="4">
    <name type="scientific">uncultured Parcubacteria bacterium Rifle_16ft_4_minimus_37658</name>
    <dbReference type="NCBI Taxonomy" id="1665141"/>
    <lineage>
        <taxon>Bacteria</taxon>
        <taxon>Candidatus Parcubacteria</taxon>
        <taxon>environmental samples</taxon>
    </lineage>
</organism>
<dbReference type="FunFam" id="3.30.460.10:FF:000001">
    <property type="entry name" value="GTP pyrophosphokinase RelA"/>
    <property type="match status" value="1"/>
</dbReference>
<keyword evidence="4" id="KW-0808">Transferase</keyword>
<dbReference type="Pfam" id="PF04607">
    <property type="entry name" value="RelA_SpoT"/>
    <property type="match status" value="1"/>
</dbReference>